<organism evidence="6 7">
    <name type="scientific">Pyrrhoderma noxium</name>
    <dbReference type="NCBI Taxonomy" id="2282107"/>
    <lineage>
        <taxon>Eukaryota</taxon>
        <taxon>Fungi</taxon>
        <taxon>Dikarya</taxon>
        <taxon>Basidiomycota</taxon>
        <taxon>Agaricomycotina</taxon>
        <taxon>Agaricomycetes</taxon>
        <taxon>Hymenochaetales</taxon>
        <taxon>Hymenochaetaceae</taxon>
        <taxon>Pyrrhoderma</taxon>
    </lineage>
</organism>
<feature type="domain" description="HMG box" evidence="5">
    <location>
        <begin position="44"/>
        <end position="112"/>
    </location>
</feature>
<gene>
    <name evidence="6" type="ORF">PNOK_0940000</name>
</gene>
<reference evidence="6 7" key="1">
    <citation type="journal article" date="2017" name="Mol. Ecol.">
        <title>Comparative and population genomic landscape of Phellinus noxius: A hypervariable fungus causing root rot in trees.</title>
        <authorList>
            <person name="Chung C.L."/>
            <person name="Lee T.J."/>
            <person name="Akiba M."/>
            <person name="Lee H.H."/>
            <person name="Kuo T.H."/>
            <person name="Liu D."/>
            <person name="Ke H.M."/>
            <person name="Yokoi T."/>
            <person name="Roa M.B."/>
            <person name="Lu M.J."/>
            <person name="Chang Y.Y."/>
            <person name="Ann P.J."/>
            <person name="Tsai J.N."/>
            <person name="Chen C.Y."/>
            <person name="Tzean S.S."/>
            <person name="Ota Y."/>
            <person name="Hattori T."/>
            <person name="Sahashi N."/>
            <person name="Liou R.F."/>
            <person name="Kikuchi T."/>
            <person name="Tsai I.J."/>
        </authorList>
    </citation>
    <scope>NUCLEOTIDE SEQUENCE [LARGE SCALE GENOMIC DNA]</scope>
    <source>
        <strain evidence="6 7">FFPRI411160</strain>
    </source>
</reference>
<dbReference type="PANTHER" id="PTHR45789">
    <property type="entry name" value="FI18025P1"/>
    <property type="match status" value="1"/>
</dbReference>
<feature type="compositionally biased region" description="Low complexity" evidence="4">
    <location>
        <begin position="458"/>
        <end position="472"/>
    </location>
</feature>
<dbReference type="Proteomes" id="UP000217199">
    <property type="component" value="Unassembled WGS sequence"/>
</dbReference>
<feature type="compositionally biased region" description="Acidic residues" evidence="4">
    <location>
        <begin position="133"/>
        <end position="143"/>
    </location>
</feature>
<sequence>MPALRSPVLEASNTRKPRRHTPYKTPKNASEKKSHAKKQEEGHIPRPLNAFMLFRSHICRSGSLQDGSKQEQVKSKTIGEMWKQLSEAEKSVWKAAQEQARIEHEAKYPNYTYQPRPRKNQKGSKKKKKDESCEAEDEVDEEPATTIQEGRENEEPAETDQGMSQRIVFPSYETREASIPYSIMTTDTDIEATEEAPNINHITHPPLTLRIVGLSNPSEVSSNGDVSRSELPVVLSNLGKRKMSSRGITRSSTLPSTLPSGSEAFLSEAQSPSPHPPHLLRTITLPTLPRLNLETNNDQTDMSLPPLSTMVDYSLTQDYRTIDPTTINPAALTHYSQDTFYSNYDSNFYPSFHIPDTSSYAFTQPYNNESQETDIEDTGPYAFVRLPEPSQESSLPRPPRSLFHNRTLPIPKATMNWDKLPIDFLENPKYNVPSQTITHFAIGPPIKMPINQTKAKAKSTSTSESISKSVSKSKSESKSKSKSKSASTSKAKSKSKVKAKS</sequence>
<dbReference type="InterPro" id="IPR009071">
    <property type="entry name" value="HMG_box_dom"/>
</dbReference>
<evidence type="ECO:0000313" key="7">
    <source>
        <dbReference type="Proteomes" id="UP000217199"/>
    </source>
</evidence>
<dbReference type="OrthoDB" id="6247875at2759"/>
<dbReference type="AlphaFoldDB" id="A0A286U5L3"/>
<comment type="caution">
    <text evidence="6">The sequence shown here is derived from an EMBL/GenBank/DDBJ whole genome shotgun (WGS) entry which is preliminary data.</text>
</comment>
<protein>
    <submittedName>
        <fullName evidence="6">HMG (High mobility group) box</fullName>
    </submittedName>
</protein>
<keyword evidence="2 3" id="KW-0539">Nucleus</keyword>
<proteinExistence type="predicted"/>
<dbReference type="GO" id="GO:0000978">
    <property type="term" value="F:RNA polymerase II cis-regulatory region sequence-specific DNA binding"/>
    <property type="evidence" value="ECO:0007669"/>
    <property type="project" value="TreeGrafter"/>
</dbReference>
<dbReference type="InterPro" id="IPR036910">
    <property type="entry name" value="HMG_box_dom_sf"/>
</dbReference>
<dbReference type="Gene3D" id="1.10.30.10">
    <property type="entry name" value="High mobility group box domain"/>
    <property type="match status" value="1"/>
</dbReference>
<evidence type="ECO:0000256" key="3">
    <source>
        <dbReference type="PROSITE-ProRule" id="PRU00267"/>
    </source>
</evidence>
<evidence type="ECO:0000256" key="4">
    <source>
        <dbReference type="SAM" id="MobiDB-lite"/>
    </source>
</evidence>
<dbReference type="InterPro" id="IPR051356">
    <property type="entry name" value="SOX/SOX-like_TF"/>
</dbReference>
<feature type="region of interest" description="Disordered" evidence="4">
    <location>
        <begin position="244"/>
        <end position="280"/>
    </location>
</feature>
<feature type="region of interest" description="Disordered" evidence="4">
    <location>
        <begin position="1"/>
        <end position="48"/>
    </location>
</feature>
<feature type="DNA-binding region" description="HMG box" evidence="3">
    <location>
        <begin position="44"/>
        <end position="112"/>
    </location>
</feature>
<feature type="compositionally biased region" description="Low complexity" evidence="4">
    <location>
        <begin position="251"/>
        <end position="260"/>
    </location>
</feature>
<dbReference type="CDD" id="cd01389">
    <property type="entry name" value="HMG-box_ROX1-like"/>
    <property type="match status" value="1"/>
</dbReference>
<feature type="compositionally biased region" description="Basic residues" evidence="4">
    <location>
        <begin position="491"/>
        <end position="501"/>
    </location>
</feature>
<dbReference type="PANTHER" id="PTHR45789:SF2">
    <property type="entry name" value="FI18025P1"/>
    <property type="match status" value="1"/>
</dbReference>
<dbReference type="EMBL" id="NBII01000011">
    <property type="protein sequence ID" value="PAV14847.1"/>
    <property type="molecule type" value="Genomic_DNA"/>
</dbReference>
<feature type="region of interest" description="Disordered" evidence="4">
    <location>
        <begin position="106"/>
        <end position="166"/>
    </location>
</feature>
<name>A0A286U5L3_9AGAM</name>
<evidence type="ECO:0000256" key="2">
    <source>
        <dbReference type="ARBA" id="ARBA00023242"/>
    </source>
</evidence>
<keyword evidence="7" id="KW-1185">Reference proteome</keyword>
<dbReference type="Pfam" id="PF00505">
    <property type="entry name" value="HMG_box"/>
    <property type="match status" value="1"/>
</dbReference>
<dbReference type="STRING" id="2282107.A0A286U5L3"/>
<accession>A0A286U5L3</accession>
<feature type="compositionally biased region" description="Basic residues" evidence="4">
    <location>
        <begin position="116"/>
        <end position="128"/>
    </location>
</feature>
<keyword evidence="1 3" id="KW-0238">DNA-binding</keyword>
<dbReference type="GO" id="GO:0000981">
    <property type="term" value="F:DNA-binding transcription factor activity, RNA polymerase II-specific"/>
    <property type="evidence" value="ECO:0007669"/>
    <property type="project" value="TreeGrafter"/>
</dbReference>
<evidence type="ECO:0000256" key="1">
    <source>
        <dbReference type="ARBA" id="ARBA00023125"/>
    </source>
</evidence>
<feature type="region of interest" description="Disordered" evidence="4">
    <location>
        <begin position="449"/>
        <end position="501"/>
    </location>
</feature>
<dbReference type="PROSITE" id="PS50118">
    <property type="entry name" value="HMG_BOX_2"/>
    <property type="match status" value="1"/>
</dbReference>
<dbReference type="SMART" id="SM00398">
    <property type="entry name" value="HMG"/>
    <property type="match status" value="1"/>
</dbReference>
<dbReference type="GO" id="GO:0005634">
    <property type="term" value="C:nucleus"/>
    <property type="evidence" value="ECO:0007669"/>
    <property type="project" value="UniProtKB-UniRule"/>
</dbReference>
<evidence type="ECO:0000259" key="5">
    <source>
        <dbReference type="PROSITE" id="PS50118"/>
    </source>
</evidence>
<dbReference type="FunCoup" id="A0A286U5L3">
    <property type="interactions" value="159"/>
</dbReference>
<dbReference type="InParanoid" id="A0A286U5L3"/>
<dbReference type="SUPFAM" id="SSF47095">
    <property type="entry name" value="HMG-box"/>
    <property type="match status" value="1"/>
</dbReference>
<feature type="compositionally biased region" description="Basic and acidic residues" evidence="4">
    <location>
        <begin position="29"/>
        <end position="44"/>
    </location>
</feature>
<evidence type="ECO:0000313" key="6">
    <source>
        <dbReference type="EMBL" id="PAV14847.1"/>
    </source>
</evidence>